<dbReference type="PANTHER" id="PTHR30438">
    <property type="entry name" value="36 KDA ANTIGEN-RELATED"/>
    <property type="match status" value="1"/>
</dbReference>
<protein>
    <submittedName>
        <fullName evidence="3">HlyD family secretion protein</fullName>
    </submittedName>
</protein>
<proteinExistence type="predicted"/>
<accession>A0A4R2KGA4</accession>
<dbReference type="PANTHER" id="PTHR30438:SF2">
    <property type="entry name" value="MEMBRANE PROTEIN"/>
    <property type="match status" value="1"/>
</dbReference>
<name>A0A4R2KGA4_9RHOB</name>
<dbReference type="Gene3D" id="1.10.287.470">
    <property type="entry name" value="Helix hairpin bin"/>
    <property type="match status" value="2"/>
</dbReference>
<gene>
    <name evidence="3" type="ORF">EV655_11582</name>
</gene>
<dbReference type="RefSeq" id="WP_132546377.1">
    <property type="nucleotide sequence ID" value="NZ_SLWW01000015.1"/>
</dbReference>
<keyword evidence="4" id="KW-1185">Reference proteome</keyword>
<reference evidence="3 4" key="1">
    <citation type="submission" date="2019-03" db="EMBL/GenBank/DDBJ databases">
        <title>Genomic Encyclopedia of Type Strains, Phase IV (KMG-IV): sequencing the most valuable type-strain genomes for metagenomic binning, comparative biology and taxonomic classification.</title>
        <authorList>
            <person name="Goeker M."/>
        </authorList>
    </citation>
    <scope>NUCLEOTIDE SEQUENCE [LARGE SCALE GENOMIC DNA]</scope>
    <source>
        <strain evidence="3 4">DSM 4868</strain>
    </source>
</reference>
<keyword evidence="1" id="KW-0175">Coiled coil</keyword>
<dbReference type="GO" id="GO:0005886">
    <property type="term" value="C:plasma membrane"/>
    <property type="evidence" value="ECO:0007669"/>
    <property type="project" value="TreeGrafter"/>
</dbReference>
<sequence>MQKKTILALVAVALAAGGGLITLTGKGSDLPDGFASGNGRIEAAQVDVATKIAGRLSEVFVAEGDLVETGHELARIDTAQLNAQLMRAKADIASAESQVAAAEAGVEQAKARLILAEKELARAESLMDQGHTSTEVYDTRVSETAVARANLVAAQANRVSAERAVDAARAAAQEVQSMIDDAVLNAPTVGRVLYQLAEPGEVLGSGGKVLTLVDLSDVYMEIFLPSSQAHRVGIGTEARVVLDILDDIAIPATVSFVSPESQFTPKEVETREERDKLMFRVKLRIPQELVMDYVEQVKTGIRGVGYVRLAGETQPDWPEALQSLPPQALN</sequence>
<evidence type="ECO:0000256" key="1">
    <source>
        <dbReference type="SAM" id="Coils"/>
    </source>
</evidence>
<dbReference type="Pfam" id="PF25917">
    <property type="entry name" value="BSH_RND"/>
    <property type="match status" value="1"/>
</dbReference>
<dbReference type="Gene3D" id="2.40.30.170">
    <property type="match status" value="1"/>
</dbReference>
<dbReference type="SUPFAM" id="SSF111369">
    <property type="entry name" value="HlyD-like secretion proteins"/>
    <property type="match status" value="1"/>
</dbReference>
<organism evidence="3 4">
    <name type="scientific">Rhodovulum euryhalinum</name>
    <dbReference type="NCBI Taxonomy" id="35805"/>
    <lineage>
        <taxon>Bacteria</taxon>
        <taxon>Pseudomonadati</taxon>
        <taxon>Pseudomonadota</taxon>
        <taxon>Alphaproteobacteria</taxon>
        <taxon>Rhodobacterales</taxon>
        <taxon>Paracoccaceae</taxon>
        <taxon>Rhodovulum</taxon>
    </lineage>
</organism>
<evidence type="ECO:0000259" key="2">
    <source>
        <dbReference type="Pfam" id="PF25917"/>
    </source>
</evidence>
<dbReference type="Proteomes" id="UP000295142">
    <property type="component" value="Unassembled WGS sequence"/>
</dbReference>
<dbReference type="AlphaFoldDB" id="A0A4R2KGA4"/>
<dbReference type="Gene3D" id="2.40.50.100">
    <property type="match status" value="1"/>
</dbReference>
<dbReference type="OrthoDB" id="9778236at2"/>
<comment type="caution">
    <text evidence="3">The sequence shown here is derived from an EMBL/GenBank/DDBJ whole genome shotgun (WGS) entry which is preliminary data.</text>
</comment>
<feature type="domain" description="Multidrug resistance protein MdtA-like barrel-sandwich hybrid" evidence="2">
    <location>
        <begin position="45"/>
        <end position="206"/>
    </location>
</feature>
<dbReference type="EMBL" id="SLWW01000015">
    <property type="protein sequence ID" value="TCO69449.1"/>
    <property type="molecule type" value="Genomic_DNA"/>
</dbReference>
<evidence type="ECO:0000313" key="4">
    <source>
        <dbReference type="Proteomes" id="UP000295142"/>
    </source>
</evidence>
<evidence type="ECO:0000313" key="3">
    <source>
        <dbReference type="EMBL" id="TCO69449.1"/>
    </source>
</evidence>
<feature type="coiled-coil region" evidence="1">
    <location>
        <begin position="78"/>
        <end position="126"/>
    </location>
</feature>
<dbReference type="InterPro" id="IPR058625">
    <property type="entry name" value="MdtA-like_BSH"/>
</dbReference>